<dbReference type="InterPro" id="IPR027417">
    <property type="entry name" value="P-loop_NTPase"/>
</dbReference>
<evidence type="ECO:0000259" key="4">
    <source>
        <dbReference type="PROSITE" id="PS50893"/>
    </source>
</evidence>
<dbReference type="GO" id="GO:0005524">
    <property type="term" value="F:ATP binding"/>
    <property type="evidence" value="ECO:0007669"/>
    <property type="project" value="UniProtKB-KW"/>
</dbReference>
<evidence type="ECO:0000313" key="6">
    <source>
        <dbReference type="Proteomes" id="UP000678895"/>
    </source>
</evidence>
<keyword evidence="3 5" id="KW-0067">ATP-binding</keyword>
<keyword evidence="6" id="KW-1185">Reference proteome</keyword>
<sequence>MELLRANNLSKTYHTERGWLAAKLPPVQAVSQVNLSLAPGENLGLVGESGCGKSTLARLLMGLEKPSSGQVFYRNMEFTYWKQRQMQSIRGKVQMIFQNSLAAFNPLFTIEQIVDEPLRNYGWNNHKARQSRVVETLERVGLGSGYLKRLPHELSGGQLQRVGIARAIALQPELVICDEPFSSLDMTLRKQMIDLLQELKRELSLAYVFITHDLSIVHRLCDSVAVMYQGEIIEKLSGADLLLDAKHSYTRTLVASVPIQDPRQRETFNYM</sequence>
<dbReference type="CDD" id="cd03257">
    <property type="entry name" value="ABC_NikE_OppD_transporters"/>
    <property type="match status" value="1"/>
</dbReference>
<dbReference type="PANTHER" id="PTHR43776">
    <property type="entry name" value="TRANSPORT ATP-BINDING PROTEIN"/>
    <property type="match status" value="1"/>
</dbReference>
<dbReference type="GO" id="GO:0055085">
    <property type="term" value="P:transmembrane transport"/>
    <property type="evidence" value="ECO:0007669"/>
    <property type="project" value="UniProtKB-ARBA"/>
</dbReference>
<evidence type="ECO:0000256" key="2">
    <source>
        <dbReference type="ARBA" id="ARBA00022741"/>
    </source>
</evidence>
<organism evidence="5 6">
    <name type="scientific">Paenibacillus apis</name>
    <dbReference type="NCBI Taxonomy" id="1792174"/>
    <lineage>
        <taxon>Bacteria</taxon>
        <taxon>Bacillati</taxon>
        <taxon>Bacillota</taxon>
        <taxon>Bacilli</taxon>
        <taxon>Bacillales</taxon>
        <taxon>Paenibacillaceae</taxon>
        <taxon>Paenibacillus</taxon>
    </lineage>
</organism>
<dbReference type="GO" id="GO:0016887">
    <property type="term" value="F:ATP hydrolysis activity"/>
    <property type="evidence" value="ECO:0007669"/>
    <property type="project" value="InterPro"/>
</dbReference>
<evidence type="ECO:0000313" key="5">
    <source>
        <dbReference type="EMBL" id="GIO44880.1"/>
    </source>
</evidence>
<dbReference type="PROSITE" id="PS00211">
    <property type="entry name" value="ABC_TRANSPORTER_1"/>
    <property type="match status" value="1"/>
</dbReference>
<comment type="caution">
    <text evidence="5">The sequence shown here is derived from an EMBL/GenBank/DDBJ whole genome shotgun (WGS) entry which is preliminary data.</text>
</comment>
<dbReference type="Proteomes" id="UP000678895">
    <property type="component" value="Unassembled WGS sequence"/>
</dbReference>
<dbReference type="Gene3D" id="3.40.50.300">
    <property type="entry name" value="P-loop containing nucleotide triphosphate hydrolases"/>
    <property type="match status" value="1"/>
</dbReference>
<accession>A0A919Y9Q8</accession>
<dbReference type="InterPro" id="IPR003593">
    <property type="entry name" value="AAA+_ATPase"/>
</dbReference>
<dbReference type="InterPro" id="IPR050319">
    <property type="entry name" value="ABC_transp_ATP-bind"/>
</dbReference>
<keyword evidence="1" id="KW-0813">Transport</keyword>
<dbReference type="SUPFAM" id="SSF52540">
    <property type="entry name" value="P-loop containing nucleoside triphosphate hydrolases"/>
    <property type="match status" value="1"/>
</dbReference>
<dbReference type="RefSeq" id="WP_301630722.1">
    <property type="nucleotide sequence ID" value="NZ_BORS01000024.1"/>
</dbReference>
<gene>
    <name evidence="5" type="ORF">J41TS4_46380</name>
</gene>
<name>A0A919Y9Q8_9BACL</name>
<dbReference type="PROSITE" id="PS50893">
    <property type="entry name" value="ABC_TRANSPORTER_2"/>
    <property type="match status" value="1"/>
</dbReference>
<keyword evidence="2" id="KW-0547">Nucleotide-binding</keyword>
<evidence type="ECO:0000256" key="3">
    <source>
        <dbReference type="ARBA" id="ARBA00022840"/>
    </source>
</evidence>
<dbReference type="EMBL" id="BORS01000024">
    <property type="protein sequence ID" value="GIO44880.1"/>
    <property type="molecule type" value="Genomic_DNA"/>
</dbReference>
<feature type="domain" description="ABC transporter" evidence="4">
    <location>
        <begin position="4"/>
        <end position="254"/>
    </location>
</feature>
<dbReference type="InterPro" id="IPR003439">
    <property type="entry name" value="ABC_transporter-like_ATP-bd"/>
</dbReference>
<dbReference type="Pfam" id="PF00005">
    <property type="entry name" value="ABC_tran"/>
    <property type="match status" value="1"/>
</dbReference>
<evidence type="ECO:0000256" key="1">
    <source>
        <dbReference type="ARBA" id="ARBA00022448"/>
    </source>
</evidence>
<dbReference type="SMART" id="SM00382">
    <property type="entry name" value="AAA"/>
    <property type="match status" value="1"/>
</dbReference>
<reference evidence="5" key="1">
    <citation type="submission" date="2021-03" db="EMBL/GenBank/DDBJ databases">
        <title>Antimicrobial resistance genes in bacteria isolated from Japanese honey, and their potential for conferring macrolide and lincosamide resistance in the American foulbrood pathogen Paenibacillus larvae.</title>
        <authorList>
            <person name="Okamoto M."/>
            <person name="Kumagai M."/>
            <person name="Kanamori H."/>
            <person name="Takamatsu D."/>
        </authorList>
    </citation>
    <scope>NUCLEOTIDE SEQUENCE</scope>
    <source>
        <strain evidence="5">J41TS4</strain>
    </source>
</reference>
<proteinExistence type="predicted"/>
<dbReference type="AlphaFoldDB" id="A0A919Y9Q8"/>
<dbReference type="InterPro" id="IPR017871">
    <property type="entry name" value="ABC_transporter-like_CS"/>
</dbReference>
<protein>
    <submittedName>
        <fullName evidence="5">ABC transporter ATP-binding protein</fullName>
    </submittedName>
</protein>